<evidence type="ECO:0000313" key="1">
    <source>
        <dbReference type="EMBL" id="JAH86055.1"/>
    </source>
</evidence>
<reference evidence="1" key="2">
    <citation type="journal article" date="2015" name="Fish Shellfish Immunol.">
        <title>Early steps in the European eel (Anguilla anguilla)-Vibrio vulnificus interaction in the gills: Role of the RtxA13 toxin.</title>
        <authorList>
            <person name="Callol A."/>
            <person name="Pajuelo D."/>
            <person name="Ebbesson L."/>
            <person name="Teles M."/>
            <person name="MacKenzie S."/>
            <person name="Amaro C."/>
        </authorList>
    </citation>
    <scope>NUCLEOTIDE SEQUENCE</scope>
</reference>
<sequence length="29" mass="3221">MRNRLRPLSLSKSTTALSNVNQHALLLVS</sequence>
<dbReference type="EMBL" id="GBXM01022522">
    <property type="protein sequence ID" value="JAH86055.1"/>
    <property type="molecule type" value="Transcribed_RNA"/>
</dbReference>
<accession>A0A0E9W8Y8</accession>
<reference evidence="1" key="1">
    <citation type="submission" date="2014-11" db="EMBL/GenBank/DDBJ databases">
        <authorList>
            <person name="Amaro Gonzalez C."/>
        </authorList>
    </citation>
    <scope>NUCLEOTIDE SEQUENCE</scope>
</reference>
<dbReference type="AlphaFoldDB" id="A0A0E9W8Y8"/>
<name>A0A0E9W8Y8_ANGAN</name>
<organism evidence="1">
    <name type="scientific">Anguilla anguilla</name>
    <name type="common">European freshwater eel</name>
    <name type="synonym">Muraena anguilla</name>
    <dbReference type="NCBI Taxonomy" id="7936"/>
    <lineage>
        <taxon>Eukaryota</taxon>
        <taxon>Metazoa</taxon>
        <taxon>Chordata</taxon>
        <taxon>Craniata</taxon>
        <taxon>Vertebrata</taxon>
        <taxon>Euteleostomi</taxon>
        <taxon>Actinopterygii</taxon>
        <taxon>Neopterygii</taxon>
        <taxon>Teleostei</taxon>
        <taxon>Anguilliformes</taxon>
        <taxon>Anguillidae</taxon>
        <taxon>Anguilla</taxon>
    </lineage>
</organism>
<proteinExistence type="predicted"/>
<protein>
    <submittedName>
        <fullName evidence="1">Uncharacterized protein</fullName>
    </submittedName>
</protein>